<feature type="compositionally biased region" description="Low complexity" evidence="2">
    <location>
        <begin position="7"/>
        <end position="17"/>
    </location>
</feature>
<dbReference type="Proteomes" id="UP000243629">
    <property type="component" value="Unassembled WGS sequence"/>
</dbReference>
<organism evidence="4 5">
    <name type="scientific">Halopseudomonas yangmingensis</name>
    <dbReference type="NCBI Taxonomy" id="1720063"/>
    <lineage>
        <taxon>Bacteria</taxon>
        <taxon>Pseudomonadati</taxon>
        <taxon>Pseudomonadota</taxon>
        <taxon>Gammaproteobacteria</taxon>
        <taxon>Pseudomonadales</taxon>
        <taxon>Pseudomonadaceae</taxon>
        <taxon>Halopseudomonas</taxon>
    </lineage>
</organism>
<feature type="transmembrane region" description="Helical" evidence="3">
    <location>
        <begin position="237"/>
        <end position="258"/>
    </location>
</feature>
<evidence type="ECO:0000256" key="2">
    <source>
        <dbReference type="SAM" id="MobiDB-lite"/>
    </source>
</evidence>
<evidence type="ECO:0000256" key="3">
    <source>
        <dbReference type="SAM" id="Phobius"/>
    </source>
</evidence>
<name>A0A1I4T024_9GAMM</name>
<accession>A0A1I4T024</accession>
<proteinExistence type="predicted"/>
<keyword evidence="3" id="KW-1133">Transmembrane helix</keyword>
<reference evidence="5" key="1">
    <citation type="submission" date="2016-10" db="EMBL/GenBank/DDBJ databases">
        <authorList>
            <person name="Varghese N."/>
            <person name="Submissions S."/>
        </authorList>
    </citation>
    <scope>NUCLEOTIDE SEQUENCE [LARGE SCALE GENOMIC DNA]</scope>
    <source>
        <strain evidence="5">DSM 24213</strain>
    </source>
</reference>
<sequence length="259" mass="29481">MNSPQRAPAEAETASTAPAPPDPFANARPSDLYWTRLKPVFKAQKQTHAEALVQIAVTHEQRGMLELLRLEARPDGIAGHCTPVEVLIDHKHKRLRFGPLQTVQLAPAQRGLGGFLLAQLCDWCLRNLVDYQVTPIILHAHQVTTEEQRQIRERLLRRAGFEISYQNEEQTEGRAQVNDVSALISSWNNEKIEPLHIGELLRRLREQEAAGRQLQAELNQREAKMKTLQQQDAGQRFAIFALVIFCLFQALLLLWVVLR</sequence>
<keyword evidence="3" id="KW-0472">Membrane</keyword>
<dbReference type="RefSeq" id="WP_093476935.1">
    <property type="nucleotide sequence ID" value="NZ_FOUI01000012.1"/>
</dbReference>
<gene>
    <name evidence="4" type="ORF">SAMN05216217_11236</name>
</gene>
<keyword evidence="1" id="KW-0175">Coiled coil</keyword>
<dbReference type="STRING" id="1720063.SAMN05216217_11236"/>
<keyword evidence="3" id="KW-0812">Transmembrane</keyword>
<evidence type="ECO:0000313" key="5">
    <source>
        <dbReference type="Proteomes" id="UP000243629"/>
    </source>
</evidence>
<keyword evidence="5" id="KW-1185">Reference proteome</keyword>
<evidence type="ECO:0000313" key="4">
    <source>
        <dbReference type="EMBL" id="SFM69933.1"/>
    </source>
</evidence>
<protein>
    <submittedName>
        <fullName evidence="4">Uncharacterized protein</fullName>
    </submittedName>
</protein>
<dbReference type="AlphaFoldDB" id="A0A1I4T024"/>
<feature type="region of interest" description="Disordered" evidence="2">
    <location>
        <begin position="1"/>
        <end position="25"/>
    </location>
</feature>
<feature type="coiled-coil region" evidence="1">
    <location>
        <begin position="197"/>
        <end position="231"/>
    </location>
</feature>
<dbReference type="OrthoDB" id="7009097at2"/>
<dbReference type="EMBL" id="FOUI01000012">
    <property type="protein sequence ID" value="SFM69933.1"/>
    <property type="molecule type" value="Genomic_DNA"/>
</dbReference>
<evidence type="ECO:0000256" key="1">
    <source>
        <dbReference type="SAM" id="Coils"/>
    </source>
</evidence>